<dbReference type="Proteomes" id="UP001176941">
    <property type="component" value="Unassembled WGS sequence"/>
</dbReference>
<sequence>MENNPVPIVNVRVDTKAISSYSIIIRAHCYLLSLSYANPKEGHENGERRQEKEPRTHNAHHSRHTKDPCPPHSQSSLILAEVPPHSPTGPEFPKSRESKSLTWGNHRALSLPQLSSPFVSPTPVPQHHK</sequence>
<name>A0ABN8XN22_RANTA</name>
<protein>
    <submittedName>
        <fullName evidence="2">Uncharacterized protein</fullName>
    </submittedName>
</protein>
<organism evidence="2 4">
    <name type="scientific">Rangifer tarandus platyrhynchus</name>
    <name type="common">Svalbard reindeer</name>
    <dbReference type="NCBI Taxonomy" id="3082113"/>
    <lineage>
        <taxon>Eukaryota</taxon>
        <taxon>Metazoa</taxon>
        <taxon>Chordata</taxon>
        <taxon>Craniata</taxon>
        <taxon>Vertebrata</taxon>
        <taxon>Euteleostomi</taxon>
        <taxon>Mammalia</taxon>
        <taxon>Eutheria</taxon>
        <taxon>Laurasiatheria</taxon>
        <taxon>Artiodactyla</taxon>
        <taxon>Ruminantia</taxon>
        <taxon>Pecora</taxon>
        <taxon>Cervidae</taxon>
        <taxon>Odocoileinae</taxon>
        <taxon>Rangifer</taxon>
    </lineage>
</organism>
<evidence type="ECO:0000256" key="1">
    <source>
        <dbReference type="SAM" id="MobiDB-lite"/>
    </source>
</evidence>
<feature type="region of interest" description="Disordered" evidence="1">
    <location>
        <begin position="38"/>
        <end position="107"/>
    </location>
</feature>
<evidence type="ECO:0000313" key="4">
    <source>
        <dbReference type="Proteomes" id="UP001176941"/>
    </source>
</evidence>
<evidence type="ECO:0000313" key="3">
    <source>
        <dbReference type="EMBL" id="CAI9162867.1"/>
    </source>
</evidence>
<accession>A0ABN8XN22</accession>
<dbReference type="Proteomes" id="UP001176941">
    <property type="component" value="Chromosome 21"/>
</dbReference>
<gene>
    <name evidence="3" type="ORF">MRATA1EN1_LOCUS11829</name>
    <name evidence="2" type="ORF">MRATA1EN1_LOCUS32468</name>
</gene>
<keyword evidence="4" id="KW-1185">Reference proteome</keyword>
<proteinExistence type="predicted"/>
<evidence type="ECO:0000313" key="2">
    <source>
        <dbReference type="EMBL" id="CAI9150850.1"/>
    </source>
</evidence>
<dbReference type="EMBL" id="OX459957">
    <property type="protein sequence ID" value="CAI9162867.1"/>
    <property type="molecule type" value="Genomic_DNA"/>
</dbReference>
<dbReference type="EMBL" id="CATKSN020001122">
    <property type="protein sequence ID" value="CAI9150850.1"/>
    <property type="molecule type" value="Genomic_DNA"/>
</dbReference>
<feature type="compositionally biased region" description="Basic and acidic residues" evidence="1">
    <location>
        <begin position="40"/>
        <end position="56"/>
    </location>
</feature>
<reference evidence="2 4" key="1">
    <citation type="submission" date="2023-04" db="EMBL/GenBank/DDBJ databases">
        <authorList>
            <consortium name="ELIXIR-Norway"/>
        </authorList>
    </citation>
    <scope>NUCLEOTIDE SEQUENCE [LARGE SCALE GENOMIC DNA]</scope>
</reference>